<evidence type="ECO:0000256" key="1">
    <source>
        <dbReference type="SAM" id="MobiDB-lite"/>
    </source>
</evidence>
<dbReference type="GeneID" id="19332365"/>
<feature type="transmembrane region" description="Helical" evidence="2">
    <location>
        <begin position="75"/>
        <end position="94"/>
    </location>
</feature>
<dbReference type="Proteomes" id="UP000016932">
    <property type="component" value="Unassembled WGS sequence"/>
</dbReference>
<accession>N1Q650</accession>
<evidence type="ECO:0000313" key="4">
    <source>
        <dbReference type="Proteomes" id="UP000016932"/>
    </source>
</evidence>
<gene>
    <name evidence="3" type="ORF">MYCFIDRAFT_169460</name>
</gene>
<keyword evidence="4" id="KW-1185">Reference proteome</keyword>
<proteinExistence type="predicted"/>
<feature type="compositionally biased region" description="Low complexity" evidence="1">
    <location>
        <begin position="271"/>
        <end position="284"/>
    </location>
</feature>
<evidence type="ECO:0000256" key="2">
    <source>
        <dbReference type="SAM" id="Phobius"/>
    </source>
</evidence>
<protein>
    <submittedName>
        <fullName evidence="3">Uncharacterized protein</fullName>
    </submittedName>
</protein>
<feature type="transmembrane region" description="Helical" evidence="2">
    <location>
        <begin position="114"/>
        <end position="133"/>
    </location>
</feature>
<keyword evidence="2" id="KW-0812">Transmembrane</keyword>
<feature type="transmembrane region" description="Helical" evidence="2">
    <location>
        <begin position="139"/>
        <end position="158"/>
    </location>
</feature>
<name>N1Q650_PSEFD</name>
<dbReference type="VEuPathDB" id="FungiDB:MYCFIDRAFT_169460"/>
<feature type="region of interest" description="Disordered" evidence="1">
    <location>
        <begin position="251"/>
        <end position="293"/>
    </location>
</feature>
<reference evidence="3 4" key="1">
    <citation type="journal article" date="2012" name="PLoS Pathog.">
        <title>Diverse lifestyles and strategies of plant pathogenesis encoded in the genomes of eighteen Dothideomycetes fungi.</title>
        <authorList>
            <person name="Ohm R.A."/>
            <person name="Feau N."/>
            <person name="Henrissat B."/>
            <person name="Schoch C.L."/>
            <person name="Horwitz B.A."/>
            <person name="Barry K.W."/>
            <person name="Condon B.J."/>
            <person name="Copeland A.C."/>
            <person name="Dhillon B."/>
            <person name="Glaser F."/>
            <person name="Hesse C.N."/>
            <person name="Kosti I."/>
            <person name="LaButti K."/>
            <person name="Lindquist E.A."/>
            <person name="Lucas S."/>
            <person name="Salamov A.A."/>
            <person name="Bradshaw R.E."/>
            <person name="Ciuffetti L."/>
            <person name="Hamelin R.C."/>
            <person name="Kema G.H.J."/>
            <person name="Lawrence C."/>
            <person name="Scott J.A."/>
            <person name="Spatafora J.W."/>
            <person name="Turgeon B.G."/>
            <person name="de Wit P.J.G.M."/>
            <person name="Zhong S."/>
            <person name="Goodwin S.B."/>
            <person name="Grigoriev I.V."/>
        </authorList>
    </citation>
    <scope>NUCLEOTIDE SEQUENCE [LARGE SCALE GENOMIC DNA]</scope>
    <source>
        <strain evidence="3 4">CIRAD86</strain>
    </source>
</reference>
<dbReference type="HOGENOM" id="CLU_809244_0_0_1"/>
<keyword evidence="2" id="KW-0472">Membrane</keyword>
<dbReference type="AlphaFoldDB" id="N1Q650"/>
<dbReference type="EMBL" id="KB446555">
    <property type="protein sequence ID" value="EME87685.1"/>
    <property type="molecule type" value="Genomic_DNA"/>
</dbReference>
<evidence type="ECO:0000313" key="3">
    <source>
        <dbReference type="EMBL" id="EME87685.1"/>
    </source>
</evidence>
<sequence>MVCGAGTSWKRQEKHVIHNGQRFFMQLARWPSGYGVRSAVLGVTQDSIISVLLSIQLRSILIGSSCMGSVGAKTFTNPILVIIFFGFLLFCTFFKRATLWDSFSYQSECPEALVNMFFVFASPFCPCTTNLALSDSYFYLFFTLSIFLAFFHSTIVIIKRVTFCTFMTLHALTTTSKLRRHATPAVLVQALVARRCPCSKHHELYNYSLAIARSIHVFYIRLQKRRGSHCVSDESTWQLLFEFGADALQCHPPPPPGQATPQSPHDPEQDSGTLTTGTLELESSPPWSIRPSTSMDSWQSGCCLAPADEADASEKCQDDFLIWLHLEKTQDLCKDACLDIHAV</sequence>
<dbReference type="KEGG" id="pfj:MYCFIDRAFT_169460"/>
<dbReference type="RefSeq" id="XP_007921036.1">
    <property type="nucleotide sequence ID" value="XM_007922845.1"/>
</dbReference>
<organism evidence="3 4">
    <name type="scientific">Pseudocercospora fijiensis (strain CIRAD86)</name>
    <name type="common">Black leaf streak disease fungus</name>
    <name type="synonym">Mycosphaerella fijiensis</name>
    <dbReference type="NCBI Taxonomy" id="383855"/>
    <lineage>
        <taxon>Eukaryota</taxon>
        <taxon>Fungi</taxon>
        <taxon>Dikarya</taxon>
        <taxon>Ascomycota</taxon>
        <taxon>Pezizomycotina</taxon>
        <taxon>Dothideomycetes</taxon>
        <taxon>Dothideomycetidae</taxon>
        <taxon>Mycosphaerellales</taxon>
        <taxon>Mycosphaerellaceae</taxon>
        <taxon>Pseudocercospora</taxon>
    </lineage>
</organism>
<keyword evidence="2" id="KW-1133">Transmembrane helix</keyword>